<name>A0A1J1DYR3_9FLAO</name>
<comment type="similarity">
    <text evidence="8">Belongs to the PpiD chaperone family.</text>
</comment>
<evidence type="ECO:0000256" key="2">
    <source>
        <dbReference type="ARBA" id="ARBA00022475"/>
    </source>
</evidence>
<dbReference type="GO" id="GO:0003755">
    <property type="term" value="F:peptidyl-prolyl cis-trans isomerase activity"/>
    <property type="evidence" value="ECO:0007669"/>
    <property type="project" value="UniProtKB-KW"/>
</dbReference>
<evidence type="ECO:0000259" key="13">
    <source>
        <dbReference type="PROSITE" id="PS50198"/>
    </source>
</evidence>
<dbReference type="SUPFAM" id="SSF54534">
    <property type="entry name" value="FKBP-like"/>
    <property type="match status" value="1"/>
</dbReference>
<protein>
    <recommendedName>
        <fullName evidence="9">Periplasmic chaperone PpiD</fullName>
    </recommendedName>
    <alternativeName>
        <fullName evidence="10">Periplasmic folding chaperone</fullName>
    </alternativeName>
</protein>
<accession>A0A1J1DYR3</accession>
<keyword evidence="2" id="KW-1003">Cell membrane</keyword>
<evidence type="ECO:0000313" key="14">
    <source>
        <dbReference type="EMBL" id="BAV95055.1"/>
    </source>
</evidence>
<dbReference type="OrthoDB" id="9812372at2"/>
<proteinExistence type="inferred from homology"/>
<evidence type="ECO:0000256" key="9">
    <source>
        <dbReference type="ARBA" id="ARBA00040743"/>
    </source>
</evidence>
<dbReference type="PROSITE" id="PS50198">
    <property type="entry name" value="PPIC_PPIASE_2"/>
    <property type="match status" value="1"/>
</dbReference>
<evidence type="ECO:0000256" key="12">
    <source>
        <dbReference type="SAM" id="Phobius"/>
    </source>
</evidence>
<evidence type="ECO:0000256" key="1">
    <source>
        <dbReference type="ARBA" id="ARBA00004382"/>
    </source>
</evidence>
<keyword evidence="5 12" id="KW-1133">Transmembrane helix</keyword>
<comment type="subcellular location">
    <subcellularLocation>
        <location evidence="1">Cell inner membrane</location>
        <topology evidence="1">Single-pass type II membrane protein</topology>
        <orientation evidence="1">Periplasmic side</orientation>
    </subcellularLocation>
</comment>
<reference evidence="14 15" key="1">
    <citation type="submission" date="2014-03" db="EMBL/GenBank/DDBJ databases">
        <title>complete genome sequence of Flavobacteriaceae bacterium JBKA-6.</title>
        <authorList>
            <person name="Takano T."/>
            <person name="Nakamura Y."/>
            <person name="Takuma S."/>
            <person name="Yasuike M."/>
            <person name="Matsuyama T."/>
            <person name="Sakai T."/>
            <person name="Fujiwara A."/>
            <person name="Kimoto K."/>
            <person name="Fukuda Y."/>
            <person name="Kondo H."/>
            <person name="Hirono I."/>
            <person name="Nakayasu C."/>
        </authorList>
    </citation>
    <scope>NUCLEOTIDE SEQUENCE [LARGE SCALE GENOMIC DNA]</scope>
    <source>
        <strain evidence="14 15">JBKA-6</strain>
    </source>
</reference>
<keyword evidence="4 12" id="KW-0812">Transmembrane</keyword>
<organism evidence="14 15">
    <name type="scientific">Ichthyobacterium seriolicida</name>
    <dbReference type="NCBI Taxonomy" id="242600"/>
    <lineage>
        <taxon>Bacteria</taxon>
        <taxon>Pseudomonadati</taxon>
        <taxon>Bacteroidota</taxon>
        <taxon>Flavobacteriia</taxon>
        <taxon>Flavobacteriales</taxon>
        <taxon>Ichthyobacteriaceae</taxon>
        <taxon>Ichthyobacterium</taxon>
    </lineage>
</organism>
<evidence type="ECO:0000256" key="8">
    <source>
        <dbReference type="ARBA" id="ARBA00038408"/>
    </source>
</evidence>
<keyword evidence="3" id="KW-0997">Cell inner membrane</keyword>
<evidence type="ECO:0000256" key="7">
    <source>
        <dbReference type="ARBA" id="ARBA00023186"/>
    </source>
</evidence>
<keyword evidence="11 14" id="KW-0413">Isomerase</keyword>
<keyword evidence="15" id="KW-1185">Reference proteome</keyword>
<evidence type="ECO:0000256" key="4">
    <source>
        <dbReference type="ARBA" id="ARBA00022692"/>
    </source>
</evidence>
<evidence type="ECO:0000256" key="6">
    <source>
        <dbReference type="ARBA" id="ARBA00023136"/>
    </source>
</evidence>
<keyword evidence="11" id="KW-0697">Rotamase</keyword>
<sequence length="712" mass="80776">MAALEKIRKKSGLLLVVIGGAMLCFILSDVINSSSSIFNSGKNVIGKIDGNQITYSEFDSKVKKLHQNYSSSRSISNSELVNMVWENELKNSLFGSQYEKLGLIVGHSEIWKSIIKNPQLISNPSFKGEGGDFDENKLKEYLSKIKSDNSSNGKYLWNNWLAFEKEIKESVYLKTYTDMLSFGLYKTALDQDYTKFSRLKDVNASILYLPYSSIPNKDVEISDDEIKKYISENSDMYKRDISRDIQYVKFDVVPSPEDEKKILDSITDVLEGRARVDISFKDVKDVKSFVNTYSAVPYSDKYIFNDEIDSELKDFVSTSGVGAVSQIYKKGDSYNISRIMDIRDLPDSVQASHIVLSHKELRNSVNVRTKSEAKSLADSLLKVLERDSSKFNSFVKGFSDDPNKESNNGDIGWFRYGMTNLEFNDFCFLNKKNEIGVVKTPMGFHIIRIDQQKDFKKAFKIANVSMDIFPSEITENDIYSKAMDFKNKSNNIDEFLSTSESQKLKVEVVEGLSKMEYNLPGIGKQREVIRWAFNGDTKFEQVKLFNSENSYIIAVISGINDKEVARVEDVRSEVSSILRKNKKSKILEDKLIDQIKKGSNDLKGISSSLGESEIDVNINLFDSNIVTDIGNEPKVVGAVIGMEQGQLSNPVIGYSGVFLVRVNNKNFLDKEKLDDAKQVPLVSNGFKFMNFYKLLETLKDQVVVEDNRHSFY</sequence>
<dbReference type="RefSeq" id="WP_096686544.1">
    <property type="nucleotide sequence ID" value="NZ_AP014564.1"/>
</dbReference>
<dbReference type="KEGG" id="ise:JBKA6_1042"/>
<dbReference type="InterPro" id="IPR000297">
    <property type="entry name" value="PPIase_PpiC"/>
</dbReference>
<evidence type="ECO:0000256" key="10">
    <source>
        <dbReference type="ARBA" id="ARBA00042775"/>
    </source>
</evidence>
<feature type="domain" description="PpiC" evidence="13">
    <location>
        <begin position="346"/>
        <end position="451"/>
    </location>
</feature>
<evidence type="ECO:0000256" key="11">
    <source>
        <dbReference type="PROSITE-ProRule" id="PRU00278"/>
    </source>
</evidence>
<dbReference type="InterPro" id="IPR052029">
    <property type="entry name" value="PpiD_chaperone"/>
</dbReference>
<dbReference type="Proteomes" id="UP000243197">
    <property type="component" value="Chromosome"/>
</dbReference>
<keyword evidence="7" id="KW-0143">Chaperone</keyword>
<dbReference type="Pfam" id="PF13616">
    <property type="entry name" value="Rotamase_3"/>
    <property type="match status" value="1"/>
</dbReference>
<keyword evidence="6 12" id="KW-0472">Membrane</keyword>
<dbReference type="AlphaFoldDB" id="A0A1J1DYR3"/>
<evidence type="ECO:0000256" key="3">
    <source>
        <dbReference type="ARBA" id="ARBA00022519"/>
    </source>
</evidence>
<dbReference type="Pfam" id="PF13623">
    <property type="entry name" value="SurA_N_2"/>
    <property type="match status" value="1"/>
</dbReference>
<dbReference type="GO" id="GO:0005886">
    <property type="term" value="C:plasma membrane"/>
    <property type="evidence" value="ECO:0007669"/>
    <property type="project" value="UniProtKB-SubCell"/>
</dbReference>
<dbReference type="Gene3D" id="3.10.50.40">
    <property type="match status" value="1"/>
</dbReference>
<feature type="transmembrane region" description="Helical" evidence="12">
    <location>
        <begin position="12"/>
        <end position="31"/>
    </location>
</feature>
<dbReference type="EMBL" id="AP014564">
    <property type="protein sequence ID" value="BAV95055.1"/>
    <property type="molecule type" value="Genomic_DNA"/>
</dbReference>
<dbReference type="PANTHER" id="PTHR47529:SF1">
    <property type="entry name" value="PERIPLASMIC CHAPERONE PPID"/>
    <property type="match status" value="1"/>
</dbReference>
<evidence type="ECO:0000256" key="5">
    <source>
        <dbReference type="ARBA" id="ARBA00022989"/>
    </source>
</evidence>
<dbReference type="PANTHER" id="PTHR47529">
    <property type="entry name" value="PEPTIDYL-PROLYL CIS-TRANS ISOMERASE D"/>
    <property type="match status" value="1"/>
</dbReference>
<evidence type="ECO:0000313" key="15">
    <source>
        <dbReference type="Proteomes" id="UP000243197"/>
    </source>
</evidence>
<gene>
    <name evidence="14" type="ORF">JBKA6_1042</name>
</gene>
<dbReference type="InterPro" id="IPR027304">
    <property type="entry name" value="Trigger_fact/SurA_dom_sf"/>
</dbReference>
<dbReference type="SUPFAM" id="SSF109998">
    <property type="entry name" value="Triger factor/SurA peptide-binding domain-like"/>
    <property type="match status" value="1"/>
</dbReference>
<dbReference type="InterPro" id="IPR046357">
    <property type="entry name" value="PPIase_dom_sf"/>
</dbReference>